<evidence type="ECO:0000256" key="4">
    <source>
        <dbReference type="SAM" id="MobiDB-lite"/>
    </source>
</evidence>
<reference evidence="6" key="1">
    <citation type="submission" date="2021-10" db="EMBL/GenBank/DDBJ databases">
        <title>Tropical sea cucumber genome reveals ecological adaptation and Cuvierian tubules defense mechanism.</title>
        <authorList>
            <person name="Chen T."/>
        </authorList>
    </citation>
    <scope>NUCLEOTIDE SEQUENCE</scope>
    <source>
        <strain evidence="6">Nanhai2018</strain>
        <tissue evidence="6">Muscle</tissue>
    </source>
</reference>
<feature type="coiled-coil region" evidence="3">
    <location>
        <begin position="28"/>
        <end position="55"/>
    </location>
</feature>
<evidence type="ECO:0000259" key="5">
    <source>
        <dbReference type="PROSITE" id="PS50021"/>
    </source>
</evidence>
<dbReference type="Pfam" id="PF00307">
    <property type="entry name" value="CH"/>
    <property type="match status" value="1"/>
</dbReference>
<evidence type="ECO:0000256" key="3">
    <source>
        <dbReference type="SAM" id="Coils"/>
    </source>
</evidence>
<evidence type="ECO:0000256" key="1">
    <source>
        <dbReference type="ARBA" id="ARBA00009452"/>
    </source>
</evidence>
<feature type="coiled-coil region" evidence="3">
    <location>
        <begin position="280"/>
        <end position="311"/>
    </location>
</feature>
<feature type="coiled-coil region" evidence="3">
    <location>
        <begin position="146"/>
        <end position="191"/>
    </location>
</feature>
<dbReference type="OrthoDB" id="21607at2759"/>
<protein>
    <submittedName>
        <fullName evidence="6">Cytospin-A</fullName>
    </submittedName>
</protein>
<feature type="region of interest" description="Disordered" evidence="4">
    <location>
        <begin position="76"/>
        <end position="102"/>
    </location>
</feature>
<evidence type="ECO:0000313" key="7">
    <source>
        <dbReference type="Proteomes" id="UP001152320"/>
    </source>
</evidence>
<dbReference type="InterPro" id="IPR036872">
    <property type="entry name" value="CH_dom_sf"/>
</dbReference>
<sequence length="904" mass="102649">MNRFHCLNMSQIGVKGDSSGWGEIQELLQQTQQENTSMRHQLEALKQENRQLKFKASDIIGQDSRTDSEKAAMLGLEGRTEGEVENEKGDEEEVPQVSSPNQNGYVMVDNNGDPILPLFPSSSSEGSASFLCEDAQGQSDPNWDIHSSEEGSVACLQDRIQQMEENHYSVNEELQATLKELSDLQQSVTDLTFGNEKLTEDKGLILDALLFQLNKMDRLKDVCEYLKTKLSENGVTFNLDEFDDVTVEKTDEEGNVKDLANSDESRTRLLTVLREHSCRRELEEQKRNDKVNQLEQLMHKIFEEKKDLEQKGTVLRAKLASNEVELEKHRDMLEGERAKMVELFKHQDPDGKLNLELLLHSGRQEKEILELRCRELEEALNESNNHAEKLQLELERVEYQFEVSKQRFEEEMASYSEILRDQEAYKEELENEYSQMREACIELEDTCDTLDYDKHQHLKTIADLNQAIEVLRKEKQEMQRDLGDIKRTSAQDTAEWIQFQKDLQQTVKIANDYREEAQDEVKRLEKEKADLQDKVKSLTTELDRIKRDKGGRPSIEIPRTSRSSSLSSESEISKSYSNYHKSSDKDKPWISSIRKSTQNGGNVKVSVQNIIQNIEKEAIGDTPKMPSSPVYSSPSRESLSRRNSSSSSARSSLESLPGSTIRSHDSKLRRSATVQLPLPSDRKSSSPLAKQLKQRNLEDSPAPKETRRSVSGTRPTDFRTPVTRTDARQTISNVLFRRSDIGTRKAQTISTRDQGGPISTSKVSTTPSVSSTAASRRDSAEIKKDPLAALVNRYGGGGSKRNALLKWCQQKTQGYKGTDITNFSSSWNDGLAFCALLHNFLPSKIPYDDLSSQDKRKNFTLAFKAAESVGVPPILDIDDMVKMERPDWQSILAYVTSIYKKFGT</sequence>
<dbReference type="InterPro" id="IPR001715">
    <property type="entry name" value="CH_dom"/>
</dbReference>
<accession>A0A9Q1CFV8</accession>
<feature type="region of interest" description="Disordered" evidence="4">
    <location>
        <begin position="544"/>
        <end position="600"/>
    </location>
</feature>
<dbReference type="InterPro" id="IPR050540">
    <property type="entry name" value="F-actin_Monoox_Mical"/>
</dbReference>
<dbReference type="Proteomes" id="UP001152320">
    <property type="component" value="Chromosome 4"/>
</dbReference>
<feature type="region of interest" description="Disordered" evidence="4">
    <location>
        <begin position="745"/>
        <end position="777"/>
    </location>
</feature>
<dbReference type="CDD" id="cd21199">
    <property type="entry name" value="CH_CYTS"/>
    <property type="match status" value="1"/>
</dbReference>
<dbReference type="Gene3D" id="1.10.418.10">
    <property type="entry name" value="Calponin-like domain"/>
    <property type="match status" value="1"/>
</dbReference>
<dbReference type="SMART" id="SM00033">
    <property type="entry name" value="CH"/>
    <property type="match status" value="1"/>
</dbReference>
<organism evidence="6 7">
    <name type="scientific">Holothuria leucospilota</name>
    <name type="common">Black long sea cucumber</name>
    <name type="synonym">Mertensiothuria leucospilota</name>
    <dbReference type="NCBI Taxonomy" id="206669"/>
    <lineage>
        <taxon>Eukaryota</taxon>
        <taxon>Metazoa</taxon>
        <taxon>Echinodermata</taxon>
        <taxon>Eleutherozoa</taxon>
        <taxon>Echinozoa</taxon>
        <taxon>Holothuroidea</taxon>
        <taxon>Aspidochirotacea</taxon>
        <taxon>Aspidochirotida</taxon>
        <taxon>Holothuriidae</taxon>
        <taxon>Holothuria</taxon>
    </lineage>
</organism>
<dbReference type="EMBL" id="JAIZAY010000004">
    <property type="protein sequence ID" value="KAJ8044185.1"/>
    <property type="molecule type" value="Genomic_DNA"/>
</dbReference>
<feature type="compositionally biased region" description="Low complexity" evidence="4">
    <location>
        <begin position="759"/>
        <end position="774"/>
    </location>
</feature>
<dbReference type="PANTHER" id="PTHR23167:SF69">
    <property type="entry name" value="FI18193P1"/>
    <property type="match status" value="1"/>
</dbReference>
<dbReference type="PANTHER" id="PTHR23167">
    <property type="entry name" value="CALPONIN HOMOLOGY DOMAIN-CONTAINING PROTEIN DDB_G0272472-RELATED"/>
    <property type="match status" value="1"/>
</dbReference>
<feature type="domain" description="Calponin-homology (CH)" evidence="5">
    <location>
        <begin position="798"/>
        <end position="903"/>
    </location>
</feature>
<gene>
    <name evidence="6" type="ORF">HOLleu_11573</name>
</gene>
<comment type="similarity">
    <text evidence="1">Belongs to the cytospin-A family.</text>
</comment>
<dbReference type="AlphaFoldDB" id="A0A9Q1CFV8"/>
<evidence type="ECO:0000256" key="2">
    <source>
        <dbReference type="ARBA" id="ARBA00023054"/>
    </source>
</evidence>
<feature type="region of interest" description="Disordered" evidence="4">
    <location>
        <begin position="616"/>
        <end position="730"/>
    </location>
</feature>
<feature type="compositionally biased region" description="Low complexity" evidence="4">
    <location>
        <begin position="561"/>
        <end position="577"/>
    </location>
</feature>
<feature type="compositionally biased region" description="Low complexity" evidence="4">
    <location>
        <begin position="627"/>
        <end position="659"/>
    </location>
</feature>
<dbReference type="PROSITE" id="PS50021">
    <property type="entry name" value="CH"/>
    <property type="match status" value="1"/>
</dbReference>
<feature type="compositionally biased region" description="Basic and acidic residues" evidence="4">
    <location>
        <begin position="695"/>
        <end position="708"/>
    </location>
</feature>
<keyword evidence="2 3" id="KW-0175">Coiled coil</keyword>
<dbReference type="SUPFAM" id="SSF47576">
    <property type="entry name" value="Calponin-homology domain, CH-domain"/>
    <property type="match status" value="1"/>
</dbReference>
<feature type="compositionally biased region" description="Basic and acidic residues" evidence="4">
    <location>
        <begin position="78"/>
        <end position="87"/>
    </location>
</feature>
<dbReference type="FunFam" id="1.10.418.10:FF:000020">
    <property type="entry name" value="Cytospin-A isoform 1"/>
    <property type="match status" value="1"/>
</dbReference>
<proteinExistence type="inferred from homology"/>
<comment type="caution">
    <text evidence="6">The sequence shown here is derived from an EMBL/GenBank/DDBJ whole genome shotgun (WGS) entry which is preliminary data.</text>
</comment>
<name>A0A9Q1CFV8_HOLLE</name>
<evidence type="ECO:0000313" key="6">
    <source>
        <dbReference type="EMBL" id="KAJ8044185.1"/>
    </source>
</evidence>
<keyword evidence="7" id="KW-1185">Reference proteome</keyword>